<protein>
    <submittedName>
        <fullName evidence="2">YbaK/EbsC family protein</fullName>
    </submittedName>
</protein>
<reference evidence="4 5" key="1">
    <citation type="journal article" date="2019" name="Nat. Med.">
        <title>A library of human gut bacterial isolates paired with longitudinal multiomics data enables mechanistic microbiome research.</title>
        <authorList>
            <person name="Poyet M."/>
            <person name="Groussin M."/>
            <person name="Gibbons S.M."/>
            <person name="Avila-Pacheco J."/>
            <person name="Jiang X."/>
            <person name="Kearney S.M."/>
            <person name="Perrotta A.R."/>
            <person name="Berdy B."/>
            <person name="Zhao S."/>
            <person name="Lieberman T.D."/>
            <person name="Swanson P.K."/>
            <person name="Smith M."/>
            <person name="Roesemann S."/>
            <person name="Alexander J.E."/>
            <person name="Rich S.A."/>
            <person name="Livny J."/>
            <person name="Vlamakis H."/>
            <person name="Clish C."/>
            <person name="Bullock K."/>
            <person name="Deik A."/>
            <person name="Scott J."/>
            <person name="Pierce K.A."/>
            <person name="Xavier R.J."/>
            <person name="Alm E.J."/>
        </authorList>
    </citation>
    <scope>NUCLEOTIDE SEQUENCE [LARGE SCALE GENOMIC DNA]</scope>
    <source>
        <strain evidence="2 4">BIOML-A4</strain>
        <strain evidence="3 5">BIOML-A5</strain>
    </source>
</reference>
<dbReference type="Gene3D" id="3.90.960.10">
    <property type="entry name" value="YbaK/aminoacyl-tRNA synthetase-associated domain"/>
    <property type="match status" value="1"/>
</dbReference>
<dbReference type="InterPro" id="IPR007214">
    <property type="entry name" value="YbaK/aa-tRNA-synth-assoc-dom"/>
</dbReference>
<dbReference type="GO" id="GO:0002161">
    <property type="term" value="F:aminoacyl-tRNA deacylase activity"/>
    <property type="evidence" value="ECO:0007669"/>
    <property type="project" value="InterPro"/>
</dbReference>
<name>A0A6N7S588_9FIRM</name>
<dbReference type="Proteomes" id="UP000480929">
    <property type="component" value="Unassembled WGS sequence"/>
</dbReference>
<organism evidence="2 4">
    <name type="scientific">Holdemania massiliensis</name>
    <dbReference type="NCBI Taxonomy" id="1468449"/>
    <lineage>
        <taxon>Bacteria</taxon>
        <taxon>Bacillati</taxon>
        <taxon>Bacillota</taxon>
        <taxon>Erysipelotrichia</taxon>
        <taxon>Erysipelotrichales</taxon>
        <taxon>Erysipelotrichaceae</taxon>
        <taxon>Holdemania</taxon>
    </lineage>
</organism>
<dbReference type="CDD" id="cd04333">
    <property type="entry name" value="ProX_deacylase"/>
    <property type="match status" value="1"/>
</dbReference>
<dbReference type="EMBL" id="WKPI01000003">
    <property type="protein sequence ID" value="MSC32205.1"/>
    <property type="molecule type" value="Genomic_DNA"/>
</dbReference>
<gene>
    <name evidence="3" type="ORF">GKD88_03625</name>
    <name evidence="2" type="ORF">GKE08_04895</name>
</gene>
<keyword evidence="5" id="KW-1185">Reference proteome</keyword>
<dbReference type="EMBL" id="WKPJ01000004">
    <property type="protein sequence ID" value="MSA88658.1"/>
    <property type="molecule type" value="Genomic_DNA"/>
</dbReference>
<dbReference type="InterPro" id="IPR036754">
    <property type="entry name" value="YbaK/aa-tRNA-synt-asso_dom_sf"/>
</dbReference>
<evidence type="ECO:0000313" key="4">
    <source>
        <dbReference type="Proteomes" id="UP000433575"/>
    </source>
</evidence>
<accession>A0A6N7S588</accession>
<dbReference type="RefSeq" id="WP_154238159.1">
    <property type="nucleotide sequence ID" value="NZ_AP031450.1"/>
</dbReference>
<comment type="caution">
    <text evidence="2">The sequence shown here is derived from an EMBL/GenBank/DDBJ whole genome shotgun (WGS) entry which is preliminary data.</text>
</comment>
<evidence type="ECO:0000313" key="5">
    <source>
        <dbReference type="Proteomes" id="UP000480929"/>
    </source>
</evidence>
<proteinExistence type="predicted"/>
<dbReference type="OrthoDB" id="9798760at2"/>
<evidence type="ECO:0000313" key="2">
    <source>
        <dbReference type="EMBL" id="MSA88658.1"/>
    </source>
</evidence>
<evidence type="ECO:0000313" key="3">
    <source>
        <dbReference type="EMBL" id="MSC32205.1"/>
    </source>
</evidence>
<dbReference type="PANTHER" id="PTHR30411">
    <property type="entry name" value="CYTOPLASMIC PROTEIN"/>
    <property type="match status" value="1"/>
</dbReference>
<evidence type="ECO:0000259" key="1">
    <source>
        <dbReference type="Pfam" id="PF04073"/>
    </source>
</evidence>
<sequence length="153" mass="16557">MALEQARAYLEIWGCAEQIIELEHSSATVVLAAEALGTEAARIAKTLAFWVEGKPVLIVTAGDQKIDNAKFKAFFHVKAKMLGQAEVDVQIGHPVGGVCPFGIQPGIPVYLDVSLQRFETVFPACGSGNSAIELTPERLFEIAQAETWIDVCK</sequence>
<feature type="domain" description="YbaK/aminoacyl-tRNA synthetase-associated" evidence="1">
    <location>
        <begin position="26"/>
        <end position="140"/>
    </location>
</feature>
<dbReference type="Pfam" id="PF04073">
    <property type="entry name" value="tRNA_edit"/>
    <property type="match status" value="1"/>
</dbReference>
<dbReference type="Proteomes" id="UP000433575">
    <property type="component" value="Unassembled WGS sequence"/>
</dbReference>
<dbReference type="PANTHER" id="PTHR30411:SF1">
    <property type="entry name" value="CYTOPLASMIC PROTEIN"/>
    <property type="match status" value="1"/>
</dbReference>
<dbReference type="AlphaFoldDB" id="A0A6N7S588"/>
<dbReference type="SUPFAM" id="SSF55826">
    <property type="entry name" value="YbaK/ProRS associated domain"/>
    <property type="match status" value="1"/>
</dbReference>